<feature type="domain" description="GGDEF" evidence="2">
    <location>
        <begin position="340"/>
        <end position="470"/>
    </location>
</feature>
<dbReference type="SMART" id="SM00267">
    <property type="entry name" value="GGDEF"/>
    <property type="match status" value="1"/>
</dbReference>
<dbReference type="GO" id="GO:1902201">
    <property type="term" value="P:negative regulation of bacterial-type flagellum-dependent cell motility"/>
    <property type="evidence" value="ECO:0007669"/>
    <property type="project" value="TreeGrafter"/>
</dbReference>
<dbReference type="PANTHER" id="PTHR45138">
    <property type="entry name" value="REGULATORY COMPONENTS OF SENSORY TRANSDUCTION SYSTEM"/>
    <property type="match status" value="1"/>
</dbReference>
<dbReference type="InterPro" id="IPR000160">
    <property type="entry name" value="GGDEF_dom"/>
</dbReference>
<sequence length="473" mass="49413">MAEIAARRGVVDALVFRRLSPSVWVHVGGIGRGRSWAGVVEVSADDPLLRTLPEQPGQVRRTGGSRSERILGPYWAVGAARVRVDDDVLVVLGNPSGPLPATVTDHRLRRLAELVDAHVTEVTPAKRLADELEILHAVRAVTTAPAGDLRAALEHVARVAATALSCEIVLVRDGAGRTLARSGPAPVADSRSPAPEPPAGRPTAGGVDAAAVLDLLQQRCADDLWCVQDVRLDPALAPLLQWQARSVLAVRMPAPVGGVLVALHTEAAPRGFTALCQELSRHLVDAAGVVAQTAALRDELHAAALEHAHAARIDPLTGLGNRRAWDEALDAAHRRVLDGAEYLVATLDLDGLKAVNDCYGHAAGDDLLRRAAEVLRSAAGSDDVCARLGGDEFAVLVADASAEAHRRVYALTSRLGGRVSTQGSVAASVGSATAGPRNSLADAVRQADAAMYAAKRIRRSGRAGTSASWAAAS</sequence>
<dbReference type="Proteomes" id="UP000655208">
    <property type="component" value="Unassembled WGS sequence"/>
</dbReference>
<dbReference type="Pfam" id="PF00990">
    <property type="entry name" value="GGDEF"/>
    <property type="match status" value="1"/>
</dbReference>
<dbReference type="PANTHER" id="PTHR45138:SF9">
    <property type="entry name" value="DIGUANYLATE CYCLASE DGCM-RELATED"/>
    <property type="match status" value="1"/>
</dbReference>
<name>A0A917SN74_9ACTN</name>
<evidence type="ECO:0000313" key="4">
    <source>
        <dbReference type="Proteomes" id="UP000655208"/>
    </source>
</evidence>
<dbReference type="AlphaFoldDB" id="A0A917SN74"/>
<evidence type="ECO:0000259" key="2">
    <source>
        <dbReference type="PROSITE" id="PS50887"/>
    </source>
</evidence>
<dbReference type="SUPFAM" id="SSF55073">
    <property type="entry name" value="Nucleotide cyclase"/>
    <property type="match status" value="1"/>
</dbReference>
<gene>
    <name evidence="3" type="ORF">GCM10011594_07420</name>
</gene>
<comment type="caution">
    <text evidence="3">The sequence shown here is derived from an EMBL/GenBank/DDBJ whole genome shotgun (WGS) entry which is preliminary data.</text>
</comment>
<dbReference type="CDD" id="cd01949">
    <property type="entry name" value="GGDEF"/>
    <property type="match status" value="1"/>
</dbReference>
<dbReference type="PROSITE" id="PS50887">
    <property type="entry name" value="GGDEF"/>
    <property type="match status" value="1"/>
</dbReference>
<feature type="region of interest" description="Disordered" evidence="1">
    <location>
        <begin position="180"/>
        <end position="204"/>
    </location>
</feature>
<dbReference type="GO" id="GO:0043709">
    <property type="term" value="P:cell adhesion involved in single-species biofilm formation"/>
    <property type="evidence" value="ECO:0007669"/>
    <property type="project" value="TreeGrafter"/>
</dbReference>
<dbReference type="InterPro" id="IPR050469">
    <property type="entry name" value="Diguanylate_Cyclase"/>
</dbReference>
<reference evidence="3" key="1">
    <citation type="journal article" date="2014" name="Int. J. Syst. Evol. Microbiol.">
        <title>Complete genome sequence of Corynebacterium casei LMG S-19264T (=DSM 44701T), isolated from a smear-ripened cheese.</title>
        <authorList>
            <consortium name="US DOE Joint Genome Institute (JGI-PGF)"/>
            <person name="Walter F."/>
            <person name="Albersmeier A."/>
            <person name="Kalinowski J."/>
            <person name="Ruckert C."/>
        </authorList>
    </citation>
    <scope>NUCLEOTIDE SEQUENCE</scope>
    <source>
        <strain evidence="3">CGMCC 4.7308</strain>
    </source>
</reference>
<reference evidence="3" key="2">
    <citation type="submission" date="2020-09" db="EMBL/GenBank/DDBJ databases">
        <authorList>
            <person name="Sun Q."/>
            <person name="Zhou Y."/>
        </authorList>
    </citation>
    <scope>NUCLEOTIDE SEQUENCE</scope>
    <source>
        <strain evidence="3">CGMCC 4.7308</strain>
    </source>
</reference>
<accession>A0A917SN74</accession>
<dbReference type="Gene3D" id="3.30.70.270">
    <property type="match status" value="1"/>
</dbReference>
<dbReference type="GO" id="GO:0052621">
    <property type="term" value="F:diguanylate cyclase activity"/>
    <property type="evidence" value="ECO:0007669"/>
    <property type="project" value="TreeGrafter"/>
</dbReference>
<protein>
    <recommendedName>
        <fullName evidence="2">GGDEF domain-containing protein</fullName>
    </recommendedName>
</protein>
<dbReference type="NCBIfam" id="TIGR00254">
    <property type="entry name" value="GGDEF"/>
    <property type="match status" value="1"/>
</dbReference>
<keyword evidence="4" id="KW-1185">Reference proteome</keyword>
<evidence type="ECO:0000256" key="1">
    <source>
        <dbReference type="SAM" id="MobiDB-lite"/>
    </source>
</evidence>
<proteinExistence type="predicted"/>
<dbReference type="InterPro" id="IPR029787">
    <property type="entry name" value="Nucleotide_cyclase"/>
</dbReference>
<dbReference type="EMBL" id="BMNA01000001">
    <property type="protein sequence ID" value="GGL90263.1"/>
    <property type="molecule type" value="Genomic_DNA"/>
</dbReference>
<evidence type="ECO:0000313" key="3">
    <source>
        <dbReference type="EMBL" id="GGL90263.1"/>
    </source>
</evidence>
<dbReference type="InterPro" id="IPR043128">
    <property type="entry name" value="Rev_trsase/Diguanyl_cyclase"/>
</dbReference>
<organism evidence="3 4">
    <name type="scientific">Nakamurella endophytica</name>
    <dbReference type="NCBI Taxonomy" id="1748367"/>
    <lineage>
        <taxon>Bacteria</taxon>
        <taxon>Bacillati</taxon>
        <taxon>Actinomycetota</taxon>
        <taxon>Actinomycetes</taxon>
        <taxon>Nakamurellales</taxon>
        <taxon>Nakamurellaceae</taxon>
        <taxon>Nakamurella</taxon>
    </lineage>
</organism>
<dbReference type="GO" id="GO:0005886">
    <property type="term" value="C:plasma membrane"/>
    <property type="evidence" value="ECO:0007669"/>
    <property type="project" value="TreeGrafter"/>
</dbReference>